<dbReference type="EMBL" id="MU150233">
    <property type="protein sequence ID" value="KAF9468279.1"/>
    <property type="molecule type" value="Genomic_DNA"/>
</dbReference>
<comment type="caution">
    <text evidence="3">The sequence shown here is derived from an EMBL/GenBank/DDBJ whole genome shotgun (WGS) entry which is preliminary data.</text>
</comment>
<reference evidence="3" key="1">
    <citation type="submission" date="2020-11" db="EMBL/GenBank/DDBJ databases">
        <authorList>
            <consortium name="DOE Joint Genome Institute"/>
            <person name="Ahrendt S."/>
            <person name="Riley R."/>
            <person name="Andreopoulos W."/>
            <person name="Labutti K."/>
            <person name="Pangilinan J."/>
            <person name="Ruiz-Duenas F.J."/>
            <person name="Barrasa J.M."/>
            <person name="Sanchez-Garcia M."/>
            <person name="Camarero S."/>
            <person name="Miyauchi S."/>
            <person name="Serrano A."/>
            <person name="Linde D."/>
            <person name="Babiker R."/>
            <person name="Drula E."/>
            <person name="Ayuso-Fernandez I."/>
            <person name="Pacheco R."/>
            <person name="Padilla G."/>
            <person name="Ferreira P."/>
            <person name="Barriuso J."/>
            <person name="Kellner H."/>
            <person name="Castanera R."/>
            <person name="Alfaro M."/>
            <person name="Ramirez L."/>
            <person name="Pisabarro A.G."/>
            <person name="Kuo A."/>
            <person name="Tritt A."/>
            <person name="Lipzen A."/>
            <person name="He G."/>
            <person name="Yan M."/>
            <person name="Ng V."/>
            <person name="Cullen D."/>
            <person name="Martin F."/>
            <person name="Rosso M.-N."/>
            <person name="Henrissat B."/>
            <person name="Hibbett D."/>
            <person name="Martinez A.T."/>
            <person name="Grigoriev I.V."/>
        </authorList>
    </citation>
    <scope>NUCLEOTIDE SEQUENCE</scope>
    <source>
        <strain evidence="3">CBS 247.69</strain>
    </source>
</reference>
<name>A0A9P6CPR8_9AGAR</name>
<feature type="transmembrane region" description="Helical" evidence="1">
    <location>
        <begin position="12"/>
        <end position="30"/>
    </location>
</feature>
<dbReference type="Proteomes" id="UP000807353">
    <property type="component" value="Unassembled WGS sequence"/>
</dbReference>
<feature type="transmembrane region" description="Helical" evidence="1">
    <location>
        <begin position="51"/>
        <end position="73"/>
    </location>
</feature>
<feature type="transmembrane region" description="Helical" evidence="1">
    <location>
        <begin position="204"/>
        <end position="224"/>
    </location>
</feature>
<feature type="transmembrane region" description="Helical" evidence="1">
    <location>
        <begin position="230"/>
        <end position="250"/>
    </location>
</feature>
<sequence>MEYDPELVEVGWSERLLFSIILLSFTVLLYDHLLTFANEIEYIWKRRWTPFSVLFMLNRYFAVFTMIAYLCAISDFNKRMLQPSLVLVVLSSVTMLVAEAMLSLRVYAVYNNNKLILGLTLSIWIGHLVTICIAIIGKEGILNPTSLGWNTVLDISTNVRLLFVLPAVVFDAIVGILLTLGLYRSSGPYRVKMPLVRLIIRDGILYFAVVFASNVAWILINVHLANKPWLIGLQFTPMEIWSACITATMIGRLTLNLRMYDPAGNDELTFVTMSLKFT</sequence>
<keyword evidence="1" id="KW-1133">Transmembrane helix</keyword>
<protein>
    <recommendedName>
        <fullName evidence="2">DUF6533 domain-containing protein</fullName>
    </recommendedName>
</protein>
<evidence type="ECO:0000256" key="1">
    <source>
        <dbReference type="SAM" id="Phobius"/>
    </source>
</evidence>
<gene>
    <name evidence="3" type="ORF">BDZ94DRAFT_1246411</name>
</gene>
<accession>A0A9P6CPR8</accession>
<keyword evidence="4" id="KW-1185">Reference proteome</keyword>
<evidence type="ECO:0000259" key="2">
    <source>
        <dbReference type="Pfam" id="PF20151"/>
    </source>
</evidence>
<feature type="transmembrane region" description="Helical" evidence="1">
    <location>
        <begin position="157"/>
        <end position="183"/>
    </location>
</feature>
<dbReference type="Pfam" id="PF20151">
    <property type="entry name" value="DUF6533"/>
    <property type="match status" value="1"/>
</dbReference>
<dbReference type="OrthoDB" id="2745134at2759"/>
<evidence type="ECO:0000313" key="4">
    <source>
        <dbReference type="Proteomes" id="UP000807353"/>
    </source>
</evidence>
<keyword evidence="1" id="KW-0812">Transmembrane</keyword>
<dbReference type="AlphaFoldDB" id="A0A9P6CPR8"/>
<feature type="transmembrane region" description="Helical" evidence="1">
    <location>
        <begin position="115"/>
        <end position="137"/>
    </location>
</feature>
<organism evidence="3 4">
    <name type="scientific">Collybia nuda</name>
    <dbReference type="NCBI Taxonomy" id="64659"/>
    <lineage>
        <taxon>Eukaryota</taxon>
        <taxon>Fungi</taxon>
        <taxon>Dikarya</taxon>
        <taxon>Basidiomycota</taxon>
        <taxon>Agaricomycotina</taxon>
        <taxon>Agaricomycetes</taxon>
        <taxon>Agaricomycetidae</taxon>
        <taxon>Agaricales</taxon>
        <taxon>Tricholomatineae</taxon>
        <taxon>Clitocybaceae</taxon>
        <taxon>Collybia</taxon>
    </lineage>
</organism>
<feature type="transmembrane region" description="Helical" evidence="1">
    <location>
        <begin position="85"/>
        <end position="108"/>
    </location>
</feature>
<dbReference type="InterPro" id="IPR045340">
    <property type="entry name" value="DUF6533"/>
</dbReference>
<keyword evidence="1" id="KW-0472">Membrane</keyword>
<evidence type="ECO:0000313" key="3">
    <source>
        <dbReference type="EMBL" id="KAF9468279.1"/>
    </source>
</evidence>
<feature type="domain" description="DUF6533" evidence="2">
    <location>
        <begin position="24"/>
        <end position="63"/>
    </location>
</feature>
<proteinExistence type="predicted"/>